<dbReference type="OrthoDB" id="9773828at2"/>
<keyword evidence="1" id="KW-0560">Oxidoreductase</keyword>
<dbReference type="CDD" id="cd19091">
    <property type="entry name" value="AKR_PsAKR"/>
    <property type="match status" value="1"/>
</dbReference>
<dbReference type="HOGENOM" id="CLU_023205_2_0_10"/>
<evidence type="ECO:0000259" key="2">
    <source>
        <dbReference type="Pfam" id="PF00248"/>
    </source>
</evidence>
<name>A0A0D5YPV4_9FLAO</name>
<dbReference type="EMBL" id="CP011071">
    <property type="protein sequence ID" value="AKA34262.1"/>
    <property type="molecule type" value="Genomic_DNA"/>
</dbReference>
<dbReference type="GO" id="GO:0005829">
    <property type="term" value="C:cytosol"/>
    <property type="evidence" value="ECO:0007669"/>
    <property type="project" value="TreeGrafter"/>
</dbReference>
<dbReference type="InterPro" id="IPR018170">
    <property type="entry name" value="Aldo/ket_reductase_CS"/>
</dbReference>
<dbReference type="Pfam" id="PF00248">
    <property type="entry name" value="Aldo_ket_red"/>
    <property type="match status" value="1"/>
</dbReference>
<dbReference type="PRINTS" id="PR00069">
    <property type="entry name" value="ALDKETRDTASE"/>
</dbReference>
<dbReference type="PANTHER" id="PTHR43364">
    <property type="entry name" value="NADH-SPECIFIC METHYLGLYOXAL REDUCTASE-RELATED"/>
    <property type="match status" value="1"/>
</dbReference>
<dbReference type="InterPro" id="IPR050523">
    <property type="entry name" value="AKR_Detox_Biosynth"/>
</dbReference>
<protein>
    <submittedName>
        <fullName evidence="3">Putative oxidoreductase</fullName>
    </submittedName>
</protein>
<dbReference type="Proteomes" id="UP000032726">
    <property type="component" value="Chromosome"/>
</dbReference>
<proteinExistence type="predicted"/>
<evidence type="ECO:0000256" key="1">
    <source>
        <dbReference type="ARBA" id="ARBA00023002"/>
    </source>
</evidence>
<dbReference type="PATRIC" id="fig|516051.4.peg.614"/>
<dbReference type="InterPro" id="IPR020471">
    <property type="entry name" value="AKR"/>
</dbReference>
<evidence type="ECO:0000313" key="3">
    <source>
        <dbReference type="EMBL" id="AKA34262.1"/>
    </source>
</evidence>
<accession>A0A0D5YPV4</accession>
<dbReference type="KEGG" id="mlt:VC82_589"/>
<sequence length="343" mass="38556">MEYLALGNTGLYVSRLCLGTMTFGKNTLYNPIGSLEEKEVKQLVDRAFDVGINFFDTANLYAMGESEKLLGKAIGKRREEAVIATKLYNPFTNDMNSLGTSRKAIMREVEASLKRLNTDYIDLYQVHSWDPTTPLEETLSGLDDLVRSGKVRYIGLSNFTGWQIAKAHGISEAKGFHKFISAQSHYSLVGRELEYEVLPAVRDLKMGVMVWSPLASGFLTGKYTGENAEKGRRSHFSFPPIELEQGDKVVEILKEIASTHQATPAQIALAWLLHRKGITSIIIGVRRIDQFEDNIGSVKIKLSSEELEQLNAVSQPKTPFMYMDFSLQRGQTLHERITQMKSH</sequence>
<dbReference type="PROSITE" id="PS00062">
    <property type="entry name" value="ALDOKETO_REDUCTASE_2"/>
    <property type="match status" value="1"/>
</dbReference>
<dbReference type="InterPro" id="IPR023210">
    <property type="entry name" value="NADP_OxRdtase_dom"/>
</dbReference>
<reference evidence="3 4" key="1">
    <citation type="submission" date="2015-03" db="EMBL/GenBank/DDBJ databases">
        <title>Complete genome sequence of Muricauda lutaonensis CC-HSB-11T, isolated from a coastal hot spring.</title>
        <authorList>
            <person name="Kim K.M."/>
        </authorList>
    </citation>
    <scope>NUCLEOTIDE SEQUENCE [LARGE SCALE GENOMIC DNA]</scope>
    <source>
        <strain evidence="3 4">CC-HSB-11</strain>
    </source>
</reference>
<keyword evidence="4" id="KW-1185">Reference proteome</keyword>
<dbReference type="FunFam" id="3.20.20.100:FF:000004">
    <property type="entry name" value="Oxidoreductase, aldo/keto reductase"/>
    <property type="match status" value="1"/>
</dbReference>
<dbReference type="STRING" id="516051.VC82_589"/>
<dbReference type="SUPFAM" id="SSF51430">
    <property type="entry name" value="NAD(P)-linked oxidoreductase"/>
    <property type="match status" value="1"/>
</dbReference>
<evidence type="ECO:0000313" key="4">
    <source>
        <dbReference type="Proteomes" id="UP000032726"/>
    </source>
</evidence>
<dbReference type="Gene3D" id="3.20.20.100">
    <property type="entry name" value="NADP-dependent oxidoreductase domain"/>
    <property type="match status" value="1"/>
</dbReference>
<organism evidence="3 4">
    <name type="scientific">Flagellimonas lutaonensis</name>
    <dbReference type="NCBI Taxonomy" id="516051"/>
    <lineage>
        <taxon>Bacteria</taxon>
        <taxon>Pseudomonadati</taxon>
        <taxon>Bacteroidota</taxon>
        <taxon>Flavobacteriia</taxon>
        <taxon>Flavobacteriales</taxon>
        <taxon>Flavobacteriaceae</taxon>
        <taxon>Flagellimonas</taxon>
    </lineage>
</organism>
<dbReference type="InterPro" id="IPR036812">
    <property type="entry name" value="NAD(P)_OxRdtase_dom_sf"/>
</dbReference>
<dbReference type="RefSeq" id="WP_045801047.1">
    <property type="nucleotide sequence ID" value="NZ_CP011071.1"/>
</dbReference>
<dbReference type="GO" id="GO:0016491">
    <property type="term" value="F:oxidoreductase activity"/>
    <property type="evidence" value="ECO:0007669"/>
    <property type="project" value="UniProtKB-KW"/>
</dbReference>
<dbReference type="AlphaFoldDB" id="A0A0D5YPV4"/>
<feature type="domain" description="NADP-dependent oxidoreductase" evidence="2">
    <location>
        <begin position="15"/>
        <end position="313"/>
    </location>
</feature>
<dbReference type="PANTHER" id="PTHR43364:SF4">
    <property type="entry name" value="NAD(P)-LINKED OXIDOREDUCTASE SUPERFAMILY PROTEIN"/>
    <property type="match status" value="1"/>
</dbReference>
<gene>
    <name evidence="3" type="ORF">VC82_589</name>
</gene>